<protein>
    <submittedName>
        <fullName evidence="1">Uncharacterized protein</fullName>
    </submittedName>
</protein>
<accession>A0ABW1KU64</accession>
<name>A0ABW1KU64_9PROT</name>
<evidence type="ECO:0000313" key="2">
    <source>
        <dbReference type="Proteomes" id="UP001596116"/>
    </source>
</evidence>
<comment type="caution">
    <text evidence="1">The sequence shown here is derived from an EMBL/GenBank/DDBJ whole genome shotgun (WGS) entry which is preliminary data.</text>
</comment>
<reference evidence="1 2" key="1">
    <citation type="submission" date="2024-09" db="EMBL/GenBank/DDBJ databases">
        <authorList>
            <person name="Zhang Z.-H."/>
        </authorList>
    </citation>
    <scope>NUCLEOTIDE SEQUENCE [LARGE SCALE GENOMIC DNA]</scope>
    <source>
        <strain evidence="1 2">HHTR114</strain>
    </source>
</reference>
<dbReference type="Proteomes" id="UP001596116">
    <property type="component" value="Unassembled WGS sequence"/>
</dbReference>
<proteinExistence type="predicted"/>
<gene>
    <name evidence="1" type="ORF">ACFMB1_08050</name>
</gene>
<sequence>MTHPALQGAFGGFQFGLPGRCAEAIISFDSLSRLTSLSHDLPGRRTTTTWNYAYKAACQIVKVSPGNGLFDWVPGADFTNA</sequence>
<dbReference type="EMBL" id="JBHPON010000001">
    <property type="protein sequence ID" value="MFC6035489.1"/>
    <property type="molecule type" value="Genomic_DNA"/>
</dbReference>
<organism evidence="1 2">
    <name type="scientific">Hyphococcus aureus</name>
    <dbReference type="NCBI Taxonomy" id="2666033"/>
    <lineage>
        <taxon>Bacteria</taxon>
        <taxon>Pseudomonadati</taxon>
        <taxon>Pseudomonadota</taxon>
        <taxon>Alphaproteobacteria</taxon>
        <taxon>Parvularculales</taxon>
        <taxon>Parvularculaceae</taxon>
        <taxon>Hyphococcus</taxon>
    </lineage>
</organism>
<keyword evidence="2" id="KW-1185">Reference proteome</keyword>
<dbReference type="RefSeq" id="WP_379879191.1">
    <property type="nucleotide sequence ID" value="NZ_JBHPON010000001.1"/>
</dbReference>
<evidence type="ECO:0000313" key="1">
    <source>
        <dbReference type="EMBL" id="MFC6035489.1"/>
    </source>
</evidence>